<dbReference type="STRING" id="645991.Sgly_0092"/>
<organism evidence="2 3">
    <name type="scientific">Syntrophobotulus glycolicus (strain DSM 8271 / FlGlyR)</name>
    <dbReference type="NCBI Taxonomy" id="645991"/>
    <lineage>
        <taxon>Bacteria</taxon>
        <taxon>Bacillati</taxon>
        <taxon>Bacillota</taxon>
        <taxon>Clostridia</taxon>
        <taxon>Eubacteriales</taxon>
        <taxon>Desulfitobacteriaceae</taxon>
        <taxon>Syntrophobotulus</taxon>
    </lineage>
</organism>
<evidence type="ECO:0000313" key="2">
    <source>
        <dbReference type="EMBL" id="ADY54466.1"/>
    </source>
</evidence>
<gene>
    <name evidence="2" type="ordered locus">Sgly_0092</name>
</gene>
<dbReference type="eggNOG" id="ENOG503380Y">
    <property type="taxonomic scope" value="Bacteria"/>
</dbReference>
<evidence type="ECO:0000313" key="3">
    <source>
        <dbReference type="Proteomes" id="UP000007488"/>
    </source>
</evidence>
<reference evidence="2 3" key="1">
    <citation type="journal article" date="2011" name="Stand. Genomic Sci.">
        <title>Complete genome sequence of Syntrophobotulus glycolicus type strain (FlGlyR).</title>
        <authorList>
            <person name="Han C."/>
            <person name="Mwirichia R."/>
            <person name="Chertkov O."/>
            <person name="Held B."/>
            <person name="Lapidus A."/>
            <person name="Nolan M."/>
            <person name="Lucas S."/>
            <person name="Hammon N."/>
            <person name="Deshpande S."/>
            <person name="Cheng J.F."/>
            <person name="Tapia R."/>
            <person name="Goodwin L."/>
            <person name="Pitluck S."/>
            <person name="Huntemann M."/>
            <person name="Liolios K."/>
            <person name="Ivanova N."/>
            <person name="Pagani I."/>
            <person name="Mavromatis K."/>
            <person name="Ovchinikova G."/>
            <person name="Pati A."/>
            <person name="Chen A."/>
            <person name="Palaniappan K."/>
            <person name="Land M."/>
            <person name="Hauser L."/>
            <person name="Brambilla E.M."/>
            <person name="Rohde M."/>
            <person name="Spring S."/>
            <person name="Sikorski J."/>
            <person name="Goker M."/>
            <person name="Woyke T."/>
            <person name="Bristow J."/>
            <person name="Eisen J.A."/>
            <person name="Markowitz V."/>
            <person name="Hugenholtz P."/>
            <person name="Kyrpides N.C."/>
            <person name="Klenk H.P."/>
            <person name="Detter J.C."/>
        </authorList>
    </citation>
    <scope>NUCLEOTIDE SEQUENCE [LARGE SCALE GENOMIC DNA]</scope>
    <source>
        <strain evidence="3">DSM 8271 / FlGlyR</strain>
    </source>
</reference>
<accession>F0SV45</accession>
<keyword evidence="3" id="KW-1185">Reference proteome</keyword>
<sequence>MKKSTINNAYDQMFKDYPDILDVDQMSAMLGVSTKTGYKIINDGKILCIKVGRAYRIPKINVIKYLRISLCKW</sequence>
<name>F0SV45_SYNGF</name>
<dbReference type="NCBIfam" id="TIGR01764">
    <property type="entry name" value="excise"/>
    <property type="match status" value="1"/>
</dbReference>
<dbReference type="RefSeq" id="WP_013623337.1">
    <property type="nucleotide sequence ID" value="NC_015172.1"/>
</dbReference>
<dbReference type="GO" id="GO:0003677">
    <property type="term" value="F:DNA binding"/>
    <property type="evidence" value="ECO:0007669"/>
    <property type="project" value="InterPro"/>
</dbReference>
<dbReference type="InterPro" id="IPR010093">
    <property type="entry name" value="SinI_DNA-bd"/>
</dbReference>
<dbReference type="AlphaFoldDB" id="F0SV45"/>
<dbReference type="OrthoDB" id="1655135at2"/>
<dbReference type="Proteomes" id="UP000007488">
    <property type="component" value="Chromosome"/>
</dbReference>
<proteinExistence type="predicted"/>
<feature type="domain" description="Helix-turn-helix" evidence="1">
    <location>
        <begin position="21"/>
        <end position="67"/>
    </location>
</feature>
<reference evidence="3" key="2">
    <citation type="submission" date="2011-02" db="EMBL/GenBank/DDBJ databases">
        <title>The complete genome of Syntrophobotulus glycolicus DSM 8271.</title>
        <authorList>
            <person name="Lucas S."/>
            <person name="Copeland A."/>
            <person name="Lapidus A."/>
            <person name="Bruce D."/>
            <person name="Goodwin L."/>
            <person name="Pitluck S."/>
            <person name="Kyrpides N."/>
            <person name="Mavromatis K."/>
            <person name="Pagani I."/>
            <person name="Ivanova N."/>
            <person name="Mikhailova N."/>
            <person name="Chertkov O."/>
            <person name="Held B."/>
            <person name="Detter J.C."/>
            <person name="Tapia R."/>
            <person name="Han C."/>
            <person name="Land M."/>
            <person name="Hauser L."/>
            <person name="Markowitz V."/>
            <person name="Cheng J.-F."/>
            <person name="Hugenholtz P."/>
            <person name="Woyke T."/>
            <person name="Wu D."/>
            <person name="Spring S."/>
            <person name="Schroeder M."/>
            <person name="Brambilla E."/>
            <person name="Klenk H.-P."/>
            <person name="Eisen J.A."/>
        </authorList>
    </citation>
    <scope>NUCLEOTIDE SEQUENCE [LARGE SCALE GENOMIC DNA]</scope>
    <source>
        <strain evidence="3">DSM 8271 / FlGlyR</strain>
    </source>
</reference>
<dbReference type="HOGENOM" id="CLU_140176_16_0_9"/>
<protein>
    <submittedName>
        <fullName evidence="2">DNA binding domain protein, excisionase family</fullName>
    </submittedName>
</protein>
<dbReference type="Pfam" id="PF12728">
    <property type="entry name" value="HTH_17"/>
    <property type="match status" value="1"/>
</dbReference>
<dbReference type="InterPro" id="IPR041657">
    <property type="entry name" value="HTH_17"/>
</dbReference>
<dbReference type="KEGG" id="sgy:Sgly_0092"/>
<evidence type="ECO:0000259" key="1">
    <source>
        <dbReference type="Pfam" id="PF12728"/>
    </source>
</evidence>
<dbReference type="EMBL" id="CP002547">
    <property type="protein sequence ID" value="ADY54466.1"/>
    <property type="molecule type" value="Genomic_DNA"/>
</dbReference>